<keyword evidence="7" id="KW-1185">Reference proteome</keyword>
<dbReference type="Proteomes" id="UP001188597">
    <property type="component" value="Unassembled WGS sequence"/>
</dbReference>
<name>A0AA89ASD5_9ASTE</name>
<evidence type="ECO:0000256" key="4">
    <source>
        <dbReference type="ARBA" id="ARBA00023186"/>
    </source>
</evidence>
<dbReference type="SUPFAM" id="SSF54211">
    <property type="entry name" value="Ribosomal protein S5 domain 2-like"/>
    <property type="match status" value="1"/>
</dbReference>
<evidence type="ECO:0000256" key="5">
    <source>
        <dbReference type="SAM" id="MobiDB-lite"/>
    </source>
</evidence>
<organism evidence="6 7">
    <name type="scientific">Escallonia herrerae</name>
    <dbReference type="NCBI Taxonomy" id="1293975"/>
    <lineage>
        <taxon>Eukaryota</taxon>
        <taxon>Viridiplantae</taxon>
        <taxon>Streptophyta</taxon>
        <taxon>Embryophyta</taxon>
        <taxon>Tracheophyta</taxon>
        <taxon>Spermatophyta</taxon>
        <taxon>Magnoliopsida</taxon>
        <taxon>eudicotyledons</taxon>
        <taxon>Gunneridae</taxon>
        <taxon>Pentapetalae</taxon>
        <taxon>asterids</taxon>
        <taxon>campanulids</taxon>
        <taxon>Escalloniales</taxon>
        <taxon>Escalloniaceae</taxon>
        <taxon>Escallonia</taxon>
    </lineage>
</organism>
<proteinExistence type="inferred from homology"/>
<gene>
    <name evidence="6" type="ORF">RJ639_010051</name>
</gene>
<dbReference type="InterPro" id="IPR020568">
    <property type="entry name" value="Ribosomal_Su5_D2-typ_SF"/>
</dbReference>
<dbReference type="GO" id="GO:0016887">
    <property type="term" value="F:ATP hydrolysis activity"/>
    <property type="evidence" value="ECO:0007669"/>
    <property type="project" value="InterPro"/>
</dbReference>
<dbReference type="InterPro" id="IPR001404">
    <property type="entry name" value="Hsp90_fam"/>
</dbReference>
<dbReference type="PANTHER" id="PTHR11528">
    <property type="entry name" value="HEAT SHOCK PROTEIN 90 FAMILY MEMBER"/>
    <property type="match status" value="1"/>
</dbReference>
<comment type="caution">
    <text evidence="6">The sequence shown here is derived from an EMBL/GenBank/DDBJ whole genome shotgun (WGS) entry which is preliminary data.</text>
</comment>
<keyword evidence="4" id="KW-0143">Chaperone</keyword>
<dbReference type="GO" id="GO:0140662">
    <property type="term" value="F:ATP-dependent protein folding chaperone"/>
    <property type="evidence" value="ECO:0007669"/>
    <property type="project" value="InterPro"/>
</dbReference>
<comment type="similarity">
    <text evidence="1">Belongs to the heat shock protein 90 family.</text>
</comment>
<dbReference type="InterPro" id="IPR036890">
    <property type="entry name" value="HATPase_C_sf"/>
</dbReference>
<dbReference type="GO" id="GO:0051082">
    <property type="term" value="F:unfolded protein binding"/>
    <property type="evidence" value="ECO:0007669"/>
    <property type="project" value="InterPro"/>
</dbReference>
<accession>A0AA89ASD5</accession>
<dbReference type="EMBL" id="JAVXUP010001301">
    <property type="protein sequence ID" value="KAK3013382.1"/>
    <property type="molecule type" value="Genomic_DNA"/>
</dbReference>
<evidence type="ECO:0000313" key="6">
    <source>
        <dbReference type="EMBL" id="KAK3013382.1"/>
    </source>
</evidence>
<evidence type="ECO:0000313" key="7">
    <source>
        <dbReference type="Proteomes" id="UP001188597"/>
    </source>
</evidence>
<keyword evidence="3" id="KW-0067">ATP-binding</keyword>
<dbReference type="Pfam" id="PF00183">
    <property type="entry name" value="HSP90"/>
    <property type="match status" value="1"/>
</dbReference>
<evidence type="ECO:0000256" key="3">
    <source>
        <dbReference type="ARBA" id="ARBA00022840"/>
    </source>
</evidence>
<dbReference type="Gene3D" id="3.30.565.10">
    <property type="entry name" value="Histidine kinase-like ATPase, C-terminal domain"/>
    <property type="match status" value="1"/>
</dbReference>
<feature type="region of interest" description="Disordered" evidence="5">
    <location>
        <begin position="46"/>
        <end position="78"/>
    </location>
</feature>
<reference evidence="6" key="1">
    <citation type="submission" date="2022-12" db="EMBL/GenBank/DDBJ databases">
        <title>Draft genome assemblies for two species of Escallonia (Escalloniales).</title>
        <authorList>
            <person name="Chanderbali A."/>
            <person name="Dervinis C."/>
            <person name="Anghel I."/>
            <person name="Soltis D."/>
            <person name="Soltis P."/>
            <person name="Zapata F."/>
        </authorList>
    </citation>
    <scope>NUCLEOTIDE SEQUENCE</scope>
    <source>
        <strain evidence="6">UCBG64.0493</strain>
        <tissue evidence="6">Leaf</tissue>
    </source>
</reference>
<evidence type="ECO:0000256" key="2">
    <source>
        <dbReference type="ARBA" id="ARBA00022741"/>
    </source>
</evidence>
<keyword evidence="2" id="KW-0547">Nucleotide-binding</keyword>
<sequence length="279" mass="32516">MEILLPFCFLEYLEERRIKDLVKKHSEFISYPIYLWTEKTTVKEISNDEDEEPKKEEDGDIKEVDEDKEKDASKKKKIMDVSHEWQQINKQKPICVRKLEEITKEEYASFYKSLTNDSEDHLAVKHFSMEGQLEFKAILSSFRSTLALSKALSTLKICLSTSHVKFTRLSRYSKQLVANEKDRVQMFTWCLKPSIRQRIVPVPISVRGRCELCSHIAETIESKARDFKERKDAKACKRDRLELSQSHTAQNDGKRKQTSLSFTVGQRDKGQMQGQAQGN</sequence>
<dbReference type="GO" id="GO:0005524">
    <property type="term" value="F:ATP binding"/>
    <property type="evidence" value="ECO:0007669"/>
    <property type="project" value="UniProtKB-KW"/>
</dbReference>
<protein>
    <submittedName>
        <fullName evidence="6">Uncharacterized protein</fullName>
    </submittedName>
</protein>
<evidence type="ECO:0000256" key="1">
    <source>
        <dbReference type="ARBA" id="ARBA00008239"/>
    </source>
</evidence>
<feature type="region of interest" description="Disordered" evidence="5">
    <location>
        <begin position="238"/>
        <end position="279"/>
    </location>
</feature>
<dbReference type="Gene3D" id="3.30.230.80">
    <property type="match status" value="1"/>
</dbReference>
<dbReference type="AlphaFoldDB" id="A0AA89ASD5"/>